<feature type="non-terminal residue" evidence="3">
    <location>
        <position position="56"/>
    </location>
</feature>
<comment type="caution">
    <text evidence="3">The sequence shown here is derived from an EMBL/GenBank/DDBJ whole genome shotgun (WGS) entry which is preliminary data.</text>
</comment>
<dbReference type="InterPro" id="IPR000857">
    <property type="entry name" value="MyTH4_dom"/>
</dbReference>
<dbReference type="PROSITE" id="PS51016">
    <property type="entry name" value="MYTH4"/>
    <property type="match status" value="1"/>
</dbReference>
<reference evidence="3 4" key="1">
    <citation type="submission" date="2024-05" db="EMBL/GenBank/DDBJ databases">
        <title>Genome sequencing and assembly of Indian major carp, Cirrhinus mrigala (Hamilton, 1822).</title>
        <authorList>
            <person name="Mohindra V."/>
            <person name="Chowdhury L.M."/>
            <person name="Lal K."/>
            <person name="Jena J.K."/>
        </authorList>
    </citation>
    <scope>NUCLEOTIDE SEQUENCE [LARGE SCALE GENOMIC DNA]</scope>
    <source>
        <strain evidence="3">CM1030</strain>
        <tissue evidence="3">Blood</tissue>
    </source>
</reference>
<dbReference type="AlphaFoldDB" id="A0ABD0P8J3"/>
<gene>
    <name evidence="3" type="ORF">M9458_034985</name>
</gene>
<evidence type="ECO:0000259" key="2">
    <source>
        <dbReference type="PROSITE" id="PS51016"/>
    </source>
</evidence>
<dbReference type="Gene3D" id="1.25.40.530">
    <property type="entry name" value="MyTH4 domain"/>
    <property type="match status" value="1"/>
</dbReference>
<keyword evidence="4" id="KW-1185">Reference proteome</keyword>
<dbReference type="Proteomes" id="UP001529510">
    <property type="component" value="Unassembled WGS sequence"/>
</dbReference>
<name>A0ABD0P8J3_CIRMR</name>
<feature type="domain" description="MyTH4" evidence="2">
    <location>
        <begin position="1"/>
        <end position="56"/>
    </location>
</feature>
<organism evidence="3 4">
    <name type="scientific">Cirrhinus mrigala</name>
    <name type="common">Mrigala</name>
    <dbReference type="NCBI Taxonomy" id="683832"/>
    <lineage>
        <taxon>Eukaryota</taxon>
        <taxon>Metazoa</taxon>
        <taxon>Chordata</taxon>
        <taxon>Craniata</taxon>
        <taxon>Vertebrata</taxon>
        <taxon>Euteleostomi</taxon>
        <taxon>Actinopterygii</taxon>
        <taxon>Neopterygii</taxon>
        <taxon>Teleostei</taxon>
        <taxon>Ostariophysi</taxon>
        <taxon>Cypriniformes</taxon>
        <taxon>Cyprinidae</taxon>
        <taxon>Labeoninae</taxon>
        <taxon>Labeonini</taxon>
        <taxon>Cirrhinus</taxon>
    </lineage>
</organism>
<evidence type="ECO:0000313" key="4">
    <source>
        <dbReference type="Proteomes" id="UP001529510"/>
    </source>
</evidence>
<dbReference type="PANTHER" id="PTHR22903:SF4">
    <property type="entry name" value="PLECKSTRIN HOMOLOGY DOMAIN-CONTAINING FAMILY H MEMBER 1"/>
    <property type="match status" value="1"/>
</dbReference>
<dbReference type="InterPro" id="IPR038185">
    <property type="entry name" value="MyTH4_dom_sf"/>
</dbReference>
<dbReference type="EMBL" id="JAMKFB020000017">
    <property type="protein sequence ID" value="KAL0170389.1"/>
    <property type="molecule type" value="Genomic_DNA"/>
</dbReference>
<dbReference type="Pfam" id="PF00784">
    <property type="entry name" value="MyTH4"/>
    <property type="match status" value="1"/>
</dbReference>
<keyword evidence="1" id="KW-0677">Repeat</keyword>
<sequence length="56" mass="6480">MFINVLVESPSIDYHTSLAQNALQVCLTHPELQNEMYCQLIKQTNCRTPHNYSLTQ</sequence>
<evidence type="ECO:0000313" key="3">
    <source>
        <dbReference type="EMBL" id="KAL0170389.1"/>
    </source>
</evidence>
<dbReference type="PANTHER" id="PTHR22903">
    <property type="entry name" value="PLEKHH PROTEIN"/>
    <property type="match status" value="1"/>
</dbReference>
<accession>A0ABD0P8J3</accession>
<protein>
    <recommendedName>
        <fullName evidence="2">MyTH4 domain-containing protein</fullName>
    </recommendedName>
</protein>
<proteinExistence type="predicted"/>
<evidence type="ECO:0000256" key="1">
    <source>
        <dbReference type="ARBA" id="ARBA00022737"/>
    </source>
</evidence>